<feature type="signal peptide" evidence="1">
    <location>
        <begin position="1"/>
        <end position="17"/>
    </location>
</feature>
<sequence>MNLFVISAILLVSSVLGEDLAVDGPCPATEVAEFGTHWFTVYEKKTCYAVLSQPKMIFKDAIKFCETRNGALAMPKSDEENKFLVTFMKDLDVDESVWLGIEKKDGSKTQYLDNTKVDKFYGKNKWADMFSVFRPSEFYVALDPDGRGQWQRERSGIEKKPFICEWS</sequence>
<protein>
    <recommendedName>
        <fullName evidence="2">C-type lectin domain-containing protein</fullName>
    </recommendedName>
</protein>
<comment type="caution">
    <text evidence="3">The sequence shown here is derived from an EMBL/GenBank/DDBJ whole genome shotgun (WGS) entry which is preliminary data.</text>
</comment>
<dbReference type="EMBL" id="JAWDGP010005477">
    <property type="protein sequence ID" value="KAK3756715.1"/>
    <property type="molecule type" value="Genomic_DNA"/>
</dbReference>
<dbReference type="CDD" id="cd00037">
    <property type="entry name" value="CLECT"/>
    <property type="match status" value="1"/>
</dbReference>
<evidence type="ECO:0000256" key="1">
    <source>
        <dbReference type="SAM" id="SignalP"/>
    </source>
</evidence>
<reference evidence="3" key="1">
    <citation type="journal article" date="2023" name="G3 (Bethesda)">
        <title>A reference genome for the long-term kleptoplast-retaining sea slug Elysia crispata morphotype clarki.</title>
        <authorList>
            <person name="Eastman K.E."/>
            <person name="Pendleton A.L."/>
            <person name="Shaikh M.A."/>
            <person name="Suttiyut T."/>
            <person name="Ogas R."/>
            <person name="Tomko P."/>
            <person name="Gavelis G."/>
            <person name="Widhalm J.R."/>
            <person name="Wisecaver J.H."/>
        </authorList>
    </citation>
    <scope>NUCLEOTIDE SEQUENCE</scope>
    <source>
        <strain evidence="3">ECLA1</strain>
    </source>
</reference>
<accession>A0AAE0YTM0</accession>
<dbReference type="AlphaFoldDB" id="A0AAE0YTM0"/>
<dbReference type="InterPro" id="IPR016187">
    <property type="entry name" value="CTDL_fold"/>
</dbReference>
<gene>
    <name evidence="3" type="ORF">RRG08_018439</name>
</gene>
<dbReference type="Pfam" id="PF00059">
    <property type="entry name" value="Lectin_C"/>
    <property type="match status" value="1"/>
</dbReference>
<name>A0AAE0YTM0_9GAST</name>
<feature type="domain" description="C-type lectin" evidence="2">
    <location>
        <begin position="43"/>
        <end position="151"/>
    </location>
</feature>
<evidence type="ECO:0000259" key="2">
    <source>
        <dbReference type="PROSITE" id="PS50041"/>
    </source>
</evidence>
<keyword evidence="1" id="KW-0732">Signal</keyword>
<evidence type="ECO:0000313" key="3">
    <source>
        <dbReference type="EMBL" id="KAK3756715.1"/>
    </source>
</evidence>
<feature type="chain" id="PRO_5042259377" description="C-type lectin domain-containing protein" evidence="1">
    <location>
        <begin position="18"/>
        <end position="167"/>
    </location>
</feature>
<proteinExistence type="predicted"/>
<dbReference type="Gene3D" id="3.10.100.10">
    <property type="entry name" value="Mannose-Binding Protein A, subunit A"/>
    <property type="match status" value="1"/>
</dbReference>
<evidence type="ECO:0000313" key="4">
    <source>
        <dbReference type="Proteomes" id="UP001283361"/>
    </source>
</evidence>
<dbReference type="InterPro" id="IPR001304">
    <property type="entry name" value="C-type_lectin-like"/>
</dbReference>
<dbReference type="InterPro" id="IPR016186">
    <property type="entry name" value="C-type_lectin-like/link_sf"/>
</dbReference>
<organism evidence="3 4">
    <name type="scientific">Elysia crispata</name>
    <name type="common">lettuce slug</name>
    <dbReference type="NCBI Taxonomy" id="231223"/>
    <lineage>
        <taxon>Eukaryota</taxon>
        <taxon>Metazoa</taxon>
        <taxon>Spiralia</taxon>
        <taxon>Lophotrochozoa</taxon>
        <taxon>Mollusca</taxon>
        <taxon>Gastropoda</taxon>
        <taxon>Heterobranchia</taxon>
        <taxon>Euthyneura</taxon>
        <taxon>Panpulmonata</taxon>
        <taxon>Sacoglossa</taxon>
        <taxon>Placobranchoidea</taxon>
        <taxon>Plakobranchidae</taxon>
        <taxon>Elysia</taxon>
    </lineage>
</organism>
<dbReference type="Proteomes" id="UP001283361">
    <property type="component" value="Unassembled WGS sequence"/>
</dbReference>
<dbReference type="PROSITE" id="PS50041">
    <property type="entry name" value="C_TYPE_LECTIN_2"/>
    <property type="match status" value="1"/>
</dbReference>
<dbReference type="SMART" id="SM00034">
    <property type="entry name" value="CLECT"/>
    <property type="match status" value="1"/>
</dbReference>
<keyword evidence="4" id="KW-1185">Reference proteome</keyword>
<dbReference type="SUPFAM" id="SSF56436">
    <property type="entry name" value="C-type lectin-like"/>
    <property type="match status" value="1"/>
</dbReference>